<keyword evidence="1" id="KW-0472">Membrane</keyword>
<dbReference type="InterPro" id="IPR010380">
    <property type="entry name" value="DUF975"/>
</dbReference>
<keyword evidence="3" id="KW-1185">Reference proteome</keyword>
<evidence type="ECO:0000313" key="3">
    <source>
        <dbReference type="Proteomes" id="UP000307999"/>
    </source>
</evidence>
<comment type="caution">
    <text evidence="2">The sequence shown here is derived from an EMBL/GenBank/DDBJ whole genome shotgun (WGS) entry which is preliminary data.</text>
</comment>
<evidence type="ECO:0000313" key="2">
    <source>
        <dbReference type="EMBL" id="TKB45841.1"/>
    </source>
</evidence>
<dbReference type="OrthoDB" id="5915045at2"/>
<gene>
    <name evidence="2" type="ORF">E8M12_06235</name>
</gene>
<feature type="transmembrane region" description="Helical" evidence="1">
    <location>
        <begin position="212"/>
        <end position="233"/>
    </location>
</feature>
<feature type="transmembrane region" description="Helical" evidence="1">
    <location>
        <begin position="143"/>
        <end position="161"/>
    </location>
</feature>
<dbReference type="EMBL" id="SWDB01000011">
    <property type="protein sequence ID" value="TKB45841.1"/>
    <property type="molecule type" value="Genomic_DNA"/>
</dbReference>
<feature type="transmembrane region" description="Helical" evidence="1">
    <location>
        <begin position="117"/>
        <end position="137"/>
    </location>
</feature>
<sequence>MNEKRYIQIGGSPKKAVAGDYDLDVPAIIKEAWNLTRTNKQPMMIAVFTVMAISMAILLLLAQAMGGVELIFSDQQRLFAVNMVLTTLISPLIAGLEMMGISFAIGMKSKPNMVFAFLKKSAFIALLSIIVSCLTSLGTQLFLLPGIYLAVALSLSAPLVVEKNLSPNQALILSIKATRFKWFKLLQVYLFVLAITLPAIFLVAMLAQNVGALAAIIAAAFALTWIAPFFYFVKGILYRQIFGVRMQVLDDNADGPGEGYFSA</sequence>
<dbReference type="Proteomes" id="UP000307999">
    <property type="component" value="Unassembled WGS sequence"/>
</dbReference>
<organism evidence="2 3">
    <name type="scientific">Thalassotalea mangrovi</name>
    <dbReference type="NCBI Taxonomy" id="2572245"/>
    <lineage>
        <taxon>Bacteria</taxon>
        <taxon>Pseudomonadati</taxon>
        <taxon>Pseudomonadota</taxon>
        <taxon>Gammaproteobacteria</taxon>
        <taxon>Alteromonadales</taxon>
        <taxon>Colwelliaceae</taxon>
        <taxon>Thalassotalea</taxon>
    </lineage>
</organism>
<feature type="transmembrane region" description="Helical" evidence="1">
    <location>
        <begin position="78"/>
        <end position="105"/>
    </location>
</feature>
<accession>A0A4U1B7G0</accession>
<keyword evidence="1" id="KW-0812">Transmembrane</keyword>
<dbReference type="PANTHER" id="PTHR40076">
    <property type="entry name" value="MEMBRANE PROTEIN-RELATED"/>
    <property type="match status" value="1"/>
</dbReference>
<name>A0A4U1B7G0_9GAMM</name>
<evidence type="ECO:0008006" key="4">
    <source>
        <dbReference type="Google" id="ProtNLM"/>
    </source>
</evidence>
<feature type="transmembrane region" description="Helical" evidence="1">
    <location>
        <begin position="182"/>
        <end position="206"/>
    </location>
</feature>
<keyword evidence="1" id="KW-1133">Transmembrane helix</keyword>
<protein>
    <recommendedName>
        <fullName evidence="4">Glycerophosphoryl diester phosphodiesterase membrane domain-containing protein</fullName>
    </recommendedName>
</protein>
<evidence type="ECO:0000256" key="1">
    <source>
        <dbReference type="SAM" id="Phobius"/>
    </source>
</evidence>
<dbReference type="AlphaFoldDB" id="A0A4U1B7G0"/>
<feature type="transmembrane region" description="Helical" evidence="1">
    <location>
        <begin position="45"/>
        <end position="66"/>
    </location>
</feature>
<proteinExistence type="predicted"/>
<dbReference type="PANTHER" id="PTHR40076:SF1">
    <property type="entry name" value="MEMBRANE PROTEIN"/>
    <property type="match status" value="1"/>
</dbReference>
<dbReference type="RefSeq" id="WP_136735236.1">
    <property type="nucleotide sequence ID" value="NZ_SWDB01000011.1"/>
</dbReference>
<reference evidence="2 3" key="1">
    <citation type="submission" date="2019-04" db="EMBL/GenBank/DDBJ databases">
        <title>Thalassotalea guangxiensis sp. nov., isolated from sediment of the coastal wetland.</title>
        <authorList>
            <person name="Zheng S."/>
            <person name="Zhang D."/>
        </authorList>
    </citation>
    <scope>NUCLEOTIDE SEQUENCE [LARGE SCALE GENOMIC DNA]</scope>
    <source>
        <strain evidence="2 3">ZS-4</strain>
    </source>
</reference>